<name>A0ABY8UQW0_TETOB</name>
<protein>
    <submittedName>
        <fullName evidence="2">Uncharacterized protein</fullName>
    </submittedName>
</protein>
<reference evidence="2 3" key="1">
    <citation type="submission" date="2023-05" db="EMBL/GenBank/DDBJ databases">
        <title>A 100% complete, gapless, phased diploid assembly of the Scenedesmus obliquus UTEX 3031 genome.</title>
        <authorList>
            <person name="Biondi T.C."/>
            <person name="Hanschen E.R."/>
            <person name="Kwon T."/>
            <person name="Eng W."/>
            <person name="Kruse C.P.S."/>
            <person name="Koehler S.I."/>
            <person name="Kunde Y."/>
            <person name="Gleasner C.D."/>
            <person name="You Mak K.T."/>
            <person name="Polle J."/>
            <person name="Hovde B.T."/>
            <person name="Starkenburg S.R."/>
        </authorList>
    </citation>
    <scope>NUCLEOTIDE SEQUENCE [LARGE SCALE GENOMIC DNA]</scope>
    <source>
        <strain evidence="2 3">DOE0152z</strain>
    </source>
</reference>
<organism evidence="2 3">
    <name type="scientific">Tetradesmus obliquus</name>
    <name type="common">Green alga</name>
    <name type="synonym">Acutodesmus obliquus</name>
    <dbReference type="NCBI Taxonomy" id="3088"/>
    <lineage>
        <taxon>Eukaryota</taxon>
        <taxon>Viridiplantae</taxon>
        <taxon>Chlorophyta</taxon>
        <taxon>core chlorophytes</taxon>
        <taxon>Chlorophyceae</taxon>
        <taxon>CS clade</taxon>
        <taxon>Sphaeropleales</taxon>
        <taxon>Scenedesmaceae</taxon>
        <taxon>Tetradesmus</taxon>
    </lineage>
</organism>
<dbReference type="EMBL" id="CP126222">
    <property type="protein sequence ID" value="WIA22697.1"/>
    <property type="molecule type" value="Genomic_DNA"/>
</dbReference>
<evidence type="ECO:0000313" key="3">
    <source>
        <dbReference type="Proteomes" id="UP001244341"/>
    </source>
</evidence>
<proteinExistence type="predicted"/>
<evidence type="ECO:0000313" key="2">
    <source>
        <dbReference type="EMBL" id="WIA22697.1"/>
    </source>
</evidence>
<feature type="region of interest" description="Disordered" evidence="1">
    <location>
        <begin position="94"/>
        <end position="120"/>
    </location>
</feature>
<sequence>MAQLKLTDEPIKQLKGLQEAMRTVKCNKQSRQYYQMLDEHLIVLTPTMEKQISSMIDAASFGETLKQGQLKALQEFSAAIASITAALTGVSMSDAGSPNSSLSGSGVRPSASGRKQVLPTGVSTLNPDSFYHTKESLVVALTQLYGAFKASHPAMGKALSLAKNEIEDAGLFDSM</sequence>
<accession>A0ABY8UQW0</accession>
<gene>
    <name evidence="2" type="ORF">OEZ85_001105</name>
</gene>
<keyword evidence="3" id="KW-1185">Reference proteome</keyword>
<dbReference type="Proteomes" id="UP001244341">
    <property type="component" value="Chromosome 15b"/>
</dbReference>
<feature type="compositionally biased region" description="Polar residues" evidence="1">
    <location>
        <begin position="94"/>
        <end position="104"/>
    </location>
</feature>
<evidence type="ECO:0000256" key="1">
    <source>
        <dbReference type="SAM" id="MobiDB-lite"/>
    </source>
</evidence>